<dbReference type="AlphaFoldDB" id="A0A0K1E7Z7"/>
<evidence type="ECO:0000313" key="2">
    <source>
        <dbReference type="Proteomes" id="UP000067626"/>
    </source>
</evidence>
<dbReference type="STRING" id="52.CMC5_008090"/>
<dbReference type="EMBL" id="CP012159">
    <property type="protein sequence ID" value="AKT36688.1"/>
    <property type="molecule type" value="Genomic_DNA"/>
</dbReference>
<sequence length="41" mass="4329">MSPSFDADACSRKACDAPGMSLRLLSTPADAEEWLDASALK</sequence>
<organism evidence="1 2">
    <name type="scientific">Chondromyces crocatus</name>
    <dbReference type="NCBI Taxonomy" id="52"/>
    <lineage>
        <taxon>Bacteria</taxon>
        <taxon>Pseudomonadati</taxon>
        <taxon>Myxococcota</taxon>
        <taxon>Polyangia</taxon>
        <taxon>Polyangiales</taxon>
        <taxon>Polyangiaceae</taxon>
        <taxon>Chondromyces</taxon>
    </lineage>
</organism>
<gene>
    <name evidence="1" type="ORF">CMC5_008090</name>
</gene>
<protein>
    <submittedName>
        <fullName evidence="1">Uncharacterized protein</fullName>
    </submittedName>
</protein>
<name>A0A0K1E7Z7_CHOCO</name>
<dbReference type="Proteomes" id="UP000067626">
    <property type="component" value="Chromosome"/>
</dbReference>
<reference evidence="1 2" key="1">
    <citation type="submission" date="2015-07" db="EMBL/GenBank/DDBJ databases">
        <title>Genome analysis of myxobacterium Chondromyces crocatus Cm c5 reveals a high potential for natural compound synthesis and the genetic basis for the loss of fruiting body formation.</title>
        <authorList>
            <person name="Zaburannyi N."/>
            <person name="Bunk B."/>
            <person name="Maier J."/>
            <person name="Overmann J."/>
            <person name="Mueller R."/>
        </authorList>
    </citation>
    <scope>NUCLEOTIDE SEQUENCE [LARGE SCALE GENOMIC DNA]</scope>
    <source>
        <strain evidence="1 2">Cm c5</strain>
    </source>
</reference>
<evidence type="ECO:0000313" key="1">
    <source>
        <dbReference type="EMBL" id="AKT36688.1"/>
    </source>
</evidence>
<keyword evidence="2" id="KW-1185">Reference proteome</keyword>
<proteinExistence type="predicted"/>
<dbReference type="KEGG" id="ccro:CMC5_008090"/>
<accession>A0A0K1E7Z7</accession>